<feature type="transmembrane region" description="Helical" evidence="1">
    <location>
        <begin position="64"/>
        <end position="84"/>
    </location>
</feature>
<feature type="transmembrane region" description="Helical" evidence="1">
    <location>
        <begin position="41"/>
        <end position="57"/>
    </location>
</feature>
<protein>
    <recommendedName>
        <fullName evidence="4">DUF2069 domain-containing protein</fullName>
    </recommendedName>
</protein>
<keyword evidence="1" id="KW-1133">Transmembrane helix</keyword>
<proteinExistence type="predicted"/>
<reference evidence="3" key="1">
    <citation type="journal article" date="2013" name="BMC Microbiol.">
        <title>Taxonomy and evolution of bacteriochlorophyll a-containing members of the OM60/NOR5 clade of marine gammaproteobacteria: description of Luminiphilus syltensis gen. nov., sp. nov., reclassification of Haliea rubra as Pseudohaliea rubra gen. nov., comb. nov., and emendation of Chromatocurvus halotolerans.</title>
        <authorList>
            <person name="Spring S."/>
            <person name="Riedel T."/>
            <person name="Sproer C."/>
            <person name="Yan S."/>
            <person name="Harder J."/>
            <person name="Fuchs B.M."/>
        </authorList>
    </citation>
    <scope>NUCLEOTIDE SEQUENCE [LARGE SCALE GENOMIC DNA]</scope>
    <source>
        <strain evidence="3">NOR51-B</strain>
    </source>
</reference>
<accession>B8KQB9</accession>
<gene>
    <name evidence="2" type="ORF">NOR51B_1528</name>
</gene>
<name>B8KQB9_9GAMM</name>
<dbReference type="OrthoDB" id="5737006at2"/>
<dbReference type="Proteomes" id="UP000004699">
    <property type="component" value="Unassembled WGS sequence"/>
</dbReference>
<evidence type="ECO:0000256" key="1">
    <source>
        <dbReference type="SAM" id="Phobius"/>
    </source>
</evidence>
<sequence>MSEYRRGKLTASLWALLWVLWLLLALQQVWDVARFDAPWPLWVLRLLPLVLFMPGVGRDSLRSVVWLSFVLLFYFVSAVESIFAQPKAPTAILGITTVVLLFCVATLYIRFRGREKRALDQDNAEGQGHD</sequence>
<keyword evidence="1" id="KW-0472">Membrane</keyword>
<feature type="transmembrane region" description="Helical" evidence="1">
    <location>
        <begin position="90"/>
        <end position="109"/>
    </location>
</feature>
<keyword evidence="3" id="KW-1185">Reference proteome</keyword>
<dbReference type="Pfam" id="PF09842">
    <property type="entry name" value="DUF2069"/>
    <property type="match status" value="1"/>
</dbReference>
<evidence type="ECO:0000313" key="2">
    <source>
        <dbReference type="EMBL" id="EED35582.1"/>
    </source>
</evidence>
<dbReference type="EMBL" id="DS999411">
    <property type="protein sequence ID" value="EED35582.1"/>
    <property type="molecule type" value="Genomic_DNA"/>
</dbReference>
<dbReference type="InterPro" id="IPR018643">
    <property type="entry name" value="DUF2069_membrane"/>
</dbReference>
<evidence type="ECO:0000313" key="3">
    <source>
        <dbReference type="Proteomes" id="UP000004699"/>
    </source>
</evidence>
<evidence type="ECO:0008006" key="4">
    <source>
        <dbReference type="Google" id="ProtNLM"/>
    </source>
</evidence>
<dbReference type="HOGENOM" id="CLU_122357_1_0_6"/>
<dbReference type="AlphaFoldDB" id="B8KQB9"/>
<dbReference type="STRING" id="565045.NOR51B_1528"/>
<organism evidence="2 3">
    <name type="scientific">Luminiphilus syltensis NOR5-1B</name>
    <dbReference type="NCBI Taxonomy" id="565045"/>
    <lineage>
        <taxon>Bacteria</taxon>
        <taxon>Pseudomonadati</taxon>
        <taxon>Pseudomonadota</taxon>
        <taxon>Gammaproteobacteria</taxon>
        <taxon>Cellvibrionales</taxon>
        <taxon>Halieaceae</taxon>
        <taxon>Luminiphilus</taxon>
    </lineage>
</organism>
<dbReference type="RefSeq" id="WP_009020328.1">
    <property type="nucleotide sequence ID" value="NZ_DS999411.1"/>
</dbReference>
<keyword evidence="1" id="KW-0812">Transmembrane</keyword>